<proteinExistence type="predicted"/>
<dbReference type="InterPro" id="IPR012373">
    <property type="entry name" value="Ferrdict_sens_TM"/>
</dbReference>
<evidence type="ECO:0000259" key="2">
    <source>
        <dbReference type="Pfam" id="PF04773"/>
    </source>
</evidence>
<evidence type="ECO:0000259" key="3">
    <source>
        <dbReference type="Pfam" id="PF16344"/>
    </source>
</evidence>
<organism evidence="4 5">
    <name type="scientific">Mucilaginibacter angelicae</name>
    <dbReference type="NCBI Taxonomy" id="869718"/>
    <lineage>
        <taxon>Bacteria</taxon>
        <taxon>Pseudomonadati</taxon>
        <taxon>Bacteroidota</taxon>
        <taxon>Sphingobacteriia</taxon>
        <taxon>Sphingobacteriales</taxon>
        <taxon>Sphingobacteriaceae</taxon>
        <taxon>Mucilaginibacter</taxon>
    </lineage>
</organism>
<dbReference type="PANTHER" id="PTHR30273">
    <property type="entry name" value="PERIPLASMIC SIGNAL SENSOR AND SIGMA FACTOR ACTIVATOR FECR-RELATED"/>
    <property type="match status" value="1"/>
</dbReference>
<dbReference type="PANTHER" id="PTHR30273:SF2">
    <property type="entry name" value="PROTEIN FECR"/>
    <property type="match status" value="1"/>
</dbReference>
<dbReference type="InterPro" id="IPR032508">
    <property type="entry name" value="FecR_C"/>
</dbReference>
<keyword evidence="1" id="KW-0812">Transmembrane</keyword>
<dbReference type="Gene3D" id="3.55.50.30">
    <property type="match status" value="1"/>
</dbReference>
<dbReference type="EMBL" id="JBHLTS010000017">
    <property type="protein sequence ID" value="MFC0513765.1"/>
    <property type="molecule type" value="Genomic_DNA"/>
</dbReference>
<protein>
    <submittedName>
        <fullName evidence="4">FecR family protein</fullName>
    </submittedName>
</protein>
<evidence type="ECO:0000313" key="5">
    <source>
        <dbReference type="Proteomes" id="UP001589828"/>
    </source>
</evidence>
<dbReference type="RefSeq" id="WP_377021623.1">
    <property type="nucleotide sequence ID" value="NZ_JBHLTS010000017.1"/>
</dbReference>
<dbReference type="Pfam" id="PF04773">
    <property type="entry name" value="FecR"/>
    <property type="match status" value="1"/>
</dbReference>
<keyword evidence="1" id="KW-1133">Transmembrane helix</keyword>
<dbReference type="Pfam" id="PF16344">
    <property type="entry name" value="FecR_C"/>
    <property type="match status" value="1"/>
</dbReference>
<evidence type="ECO:0000256" key="1">
    <source>
        <dbReference type="SAM" id="Phobius"/>
    </source>
</evidence>
<reference evidence="4 5" key="1">
    <citation type="submission" date="2024-09" db="EMBL/GenBank/DDBJ databases">
        <authorList>
            <person name="Sun Q."/>
            <person name="Mori K."/>
        </authorList>
    </citation>
    <scope>NUCLEOTIDE SEQUENCE [LARGE SCALE GENOMIC DNA]</scope>
    <source>
        <strain evidence="4 5">NCAIM B.02415</strain>
    </source>
</reference>
<accession>A0ABV6L206</accession>
<name>A0ABV6L206_9SPHI</name>
<gene>
    <name evidence="4" type="ORF">ACFFGT_06125</name>
</gene>
<feature type="domain" description="FecR protein" evidence="2">
    <location>
        <begin position="86"/>
        <end position="177"/>
    </location>
</feature>
<evidence type="ECO:0000313" key="4">
    <source>
        <dbReference type="EMBL" id="MFC0513765.1"/>
    </source>
</evidence>
<dbReference type="PIRSF" id="PIRSF018266">
    <property type="entry name" value="FecR"/>
    <property type="match status" value="1"/>
</dbReference>
<feature type="domain" description="Protein FecR C-terminal" evidence="3">
    <location>
        <begin position="224"/>
        <end position="288"/>
    </location>
</feature>
<dbReference type="Proteomes" id="UP001589828">
    <property type="component" value="Unassembled WGS sequence"/>
</dbReference>
<dbReference type="InterPro" id="IPR006860">
    <property type="entry name" value="FecR"/>
</dbReference>
<keyword evidence="5" id="KW-1185">Reference proteome</keyword>
<dbReference type="Gene3D" id="2.60.120.1440">
    <property type="match status" value="1"/>
</dbReference>
<comment type="caution">
    <text evidence="4">The sequence shown here is derived from an EMBL/GenBank/DDBJ whole genome shotgun (WGS) entry which is preliminary data.</text>
</comment>
<sequence length="295" mass="33718">MIKRLKPGHKPVAGEAHLQDEQAMKAIEKQMLNNIHKEIYGKWYFIKTTPGKYAVAASLMLLCCSILFGLKLSFKNKINYVTVVASRGHINIITLPDGSTVWLNSGSTITYPNKFFATREVRLINGEAFFDIKHDENTPFVVHYGSLHARVLGTAFNIKYFKKLSDIRVTVTRGRVEVGKNNNSFGVLAHDSEISYDRASNQHIIRKVDSRKVAAWTTNEVNLYDISFAELMIRLENIYNIHIIYDHDKLNALPTTIHFSNNDNLQQVLEIIKTIHRVNYTINGKEVLLEKTDKK</sequence>
<feature type="transmembrane region" description="Helical" evidence="1">
    <location>
        <begin position="53"/>
        <end position="70"/>
    </location>
</feature>
<keyword evidence="1" id="KW-0472">Membrane</keyword>